<evidence type="ECO:0000256" key="7">
    <source>
        <dbReference type="ARBA" id="ARBA00023242"/>
    </source>
</evidence>
<evidence type="ECO:0000259" key="10">
    <source>
        <dbReference type="PROSITE" id="PS50217"/>
    </source>
</evidence>
<name>A0A9W6YS44_AMBMO</name>
<comment type="similarity">
    <text evidence="8">Belongs to the bZIP family. GCN4 subfamily.</text>
</comment>
<evidence type="ECO:0000256" key="5">
    <source>
        <dbReference type="ARBA" id="ARBA00023159"/>
    </source>
</evidence>
<dbReference type="GO" id="GO:0001228">
    <property type="term" value="F:DNA-binding transcription activator activity, RNA polymerase II-specific"/>
    <property type="evidence" value="ECO:0007669"/>
    <property type="project" value="TreeGrafter"/>
</dbReference>
<dbReference type="AlphaFoldDB" id="A0A9W6YS44"/>
<dbReference type="PROSITE" id="PS00036">
    <property type="entry name" value="BZIP_BASIC"/>
    <property type="match status" value="1"/>
</dbReference>
<dbReference type="SMART" id="SM00338">
    <property type="entry name" value="BRLZ"/>
    <property type="match status" value="1"/>
</dbReference>
<sequence>MSVTRNMILGESVFSKFAANPTLSNTPSAMSPRISGDVFIKKEEEVDDLLLIPEDHKPFLSNITSSTISPLEVHSSTLESLFSSDAPLLSSSDPSTWEPLMLVGDEQGLSADSLSAPDEDDLMKLLCVDVQSHDDSTEPESTTESPVSHTPVAVTVAPASLIADEEEQINNKKRSSSEAFLTGSKKDKLGCTPYTRKHRSAPLTPVVPQGSDASSLKRARNTEAARRSRARKLERMTELEGKCEELMKENNDLKAEIERLKSLLG</sequence>
<gene>
    <name evidence="11" type="ORF">Amon01_000001200</name>
</gene>
<dbReference type="PANTHER" id="PTHR13044:SF14">
    <property type="entry name" value="CRYPTOCEPHAL, ISOFORM A"/>
    <property type="match status" value="1"/>
</dbReference>
<keyword evidence="7" id="KW-0539">Nucleus</keyword>
<dbReference type="Gene3D" id="3.30.160.60">
    <property type="entry name" value="Classic Zinc Finger"/>
    <property type="match status" value="1"/>
</dbReference>
<dbReference type="CDD" id="cd12193">
    <property type="entry name" value="bZIP_GCN4"/>
    <property type="match status" value="1"/>
</dbReference>
<dbReference type="GO" id="GO:0005634">
    <property type="term" value="C:nucleus"/>
    <property type="evidence" value="ECO:0007669"/>
    <property type="project" value="UniProtKB-SubCell"/>
</dbReference>
<keyword evidence="3" id="KW-0805">Transcription regulation</keyword>
<organism evidence="11 12">
    <name type="scientific">Ambrosiozyma monospora</name>
    <name type="common">Yeast</name>
    <name type="synonym">Endomycopsis monosporus</name>
    <dbReference type="NCBI Taxonomy" id="43982"/>
    <lineage>
        <taxon>Eukaryota</taxon>
        <taxon>Fungi</taxon>
        <taxon>Dikarya</taxon>
        <taxon>Ascomycota</taxon>
        <taxon>Saccharomycotina</taxon>
        <taxon>Pichiomycetes</taxon>
        <taxon>Pichiales</taxon>
        <taxon>Pichiaceae</taxon>
        <taxon>Ambrosiozyma</taxon>
    </lineage>
</organism>
<comment type="subcellular location">
    <subcellularLocation>
        <location evidence="1">Nucleus</location>
    </subcellularLocation>
</comment>
<keyword evidence="6" id="KW-0804">Transcription</keyword>
<evidence type="ECO:0000256" key="8">
    <source>
        <dbReference type="ARBA" id="ARBA00061302"/>
    </source>
</evidence>
<evidence type="ECO:0000256" key="4">
    <source>
        <dbReference type="ARBA" id="ARBA00023125"/>
    </source>
</evidence>
<keyword evidence="12" id="KW-1185">Reference proteome</keyword>
<dbReference type="InterPro" id="IPR004827">
    <property type="entry name" value="bZIP"/>
</dbReference>
<evidence type="ECO:0000313" key="12">
    <source>
        <dbReference type="Proteomes" id="UP001165063"/>
    </source>
</evidence>
<dbReference type="GO" id="GO:0008652">
    <property type="term" value="P:amino acid biosynthetic process"/>
    <property type="evidence" value="ECO:0007669"/>
    <property type="project" value="UniProtKB-KW"/>
</dbReference>
<keyword evidence="2" id="KW-0028">Amino-acid biosynthesis</keyword>
<comment type="caution">
    <text evidence="11">The sequence shown here is derived from an EMBL/GenBank/DDBJ whole genome shotgun (WGS) entry which is preliminary data.</text>
</comment>
<dbReference type="PANTHER" id="PTHR13044">
    <property type="entry name" value="ACTIVATING TRANSCRIPTION FACTOR ATF 4/5"/>
    <property type="match status" value="1"/>
</dbReference>
<evidence type="ECO:0000256" key="2">
    <source>
        <dbReference type="ARBA" id="ARBA00022605"/>
    </source>
</evidence>
<dbReference type="GO" id="GO:0000977">
    <property type="term" value="F:RNA polymerase II transcription regulatory region sequence-specific DNA binding"/>
    <property type="evidence" value="ECO:0007669"/>
    <property type="project" value="TreeGrafter"/>
</dbReference>
<evidence type="ECO:0000256" key="9">
    <source>
        <dbReference type="SAM" id="MobiDB-lite"/>
    </source>
</evidence>
<dbReference type="PROSITE" id="PS50217">
    <property type="entry name" value="BZIP"/>
    <property type="match status" value="1"/>
</dbReference>
<protein>
    <submittedName>
        <fullName evidence="11">Unnamed protein product</fullName>
    </submittedName>
</protein>
<evidence type="ECO:0000313" key="11">
    <source>
        <dbReference type="EMBL" id="GMG18834.1"/>
    </source>
</evidence>
<dbReference type="SUPFAM" id="SSF57959">
    <property type="entry name" value="Leucine zipper domain"/>
    <property type="match status" value="1"/>
</dbReference>
<keyword evidence="5" id="KW-0010">Activator</keyword>
<dbReference type="Proteomes" id="UP001165063">
    <property type="component" value="Unassembled WGS sequence"/>
</dbReference>
<proteinExistence type="inferred from homology"/>
<keyword evidence="4" id="KW-0238">DNA-binding</keyword>
<evidence type="ECO:0000256" key="1">
    <source>
        <dbReference type="ARBA" id="ARBA00004123"/>
    </source>
</evidence>
<dbReference type="InterPro" id="IPR046347">
    <property type="entry name" value="bZIP_sf"/>
</dbReference>
<reference evidence="11" key="1">
    <citation type="submission" date="2023-04" db="EMBL/GenBank/DDBJ databases">
        <title>Ambrosiozyma monospora NBRC 1965.</title>
        <authorList>
            <person name="Ichikawa N."/>
            <person name="Sato H."/>
            <person name="Tonouchi N."/>
        </authorList>
    </citation>
    <scope>NUCLEOTIDE SEQUENCE</scope>
    <source>
        <strain evidence="11">NBRC 1965</strain>
    </source>
</reference>
<dbReference type="FunFam" id="3.30.160.60:FF:001491">
    <property type="entry name" value="Cross-pathway control protein A"/>
    <property type="match status" value="1"/>
</dbReference>
<evidence type="ECO:0000256" key="3">
    <source>
        <dbReference type="ARBA" id="ARBA00023015"/>
    </source>
</evidence>
<feature type="region of interest" description="Disordered" evidence="9">
    <location>
        <begin position="196"/>
        <end position="233"/>
    </location>
</feature>
<feature type="domain" description="BZIP" evidence="10">
    <location>
        <begin position="217"/>
        <end position="265"/>
    </location>
</feature>
<dbReference type="OrthoDB" id="5419235at2759"/>
<accession>A0A9W6YS44</accession>
<evidence type="ECO:0000256" key="6">
    <source>
        <dbReference type="ARBA" id="ARBA00023163"/>
    </source>
</evidence>
<dbReference type="Pfam" id="PF07716">
    <property type="entry name" value="bZIP_2"/>
    <property type="match status" value="1"/>
</dbReference>
<feature type="compositionally biased region" description="Basic and acidic residues" evidence="9">
    <location>
        <begin position="220"/>
        <end position="233"/>
    </location>
</feature>
<dbReference type="EMBL" id="BSXU01000001">
    <property type="protein sequence ID" value="GMG18834.1"/>
    <property type="molecule type" value="Genomic_DNA"/>
</dbReference>